<reference evidence="1 2" key="1">
    <citation type="journal article" date="2021" name="Int. J. Syst. Evol. Microbiol.">
        <title>Reticulibacter mediterranei gen. nov., sp. nov., within the new family Reticulibacteraceae fam. nov., and Ktedonospora formicarum gen. nov., sp. nov., Ktedonobacter robiniae sp. nov., Dictyobacter formicarum sp. nov. and Dictyobacter arantiisoli sp. nov., belonging to the class Ktedonobacteria.</title>
        <authorList>
            <person name="Yabe S."/>
            <person name="Zheng Y."/>
            <person name="Wang C.M."/>
            <person name="Sakai Y."/>
            <person name="Abe K."/>
            <person name="Yokota A."/>
            <person name="Donadio S."/>
            <person name="Cavaletti L."/>
            <person name="Monciardini P."/>
        </authorList>
    </citation>
    <scope>NUCLEOTIDE SEQUENCE [LARGE SCALE GENOMIC DNA]</scope>
    <source>
        <strain evidence="1 2">SOSP1-30</strain>
    </source>
</reference>
<keyword evidence="2" id="KW-1185">Reference proteome</keyword>
<organism evidence="1 2">
    <name type="scientific">Ktedonobacter robiniae</name>
    <dbReference type="NCBI Taxonomy" id="2778365"/>
    <lineage>
        <taxon>Bacteria</taxon>
        <taxon>Bacillati</taxon>
        <taxon>Chloroflexota</taxon>
        <taxon>Ktedonobacteria</taxon>
        <taxon>Ktedonobacterales</taxon>
        <taxon>Ktedonobacteraceae</taxon>
        <taxon>Ktedonobacter</taxon>
    </lineage>
</organism>
<sequence length="89" mass="9990">MYLHTRCAGKSGKNQCSGNESHLVMDSGLTFHLSTAYTWASITSKKEQYGQPWHDVTTKLFACEEDSKFMSPQLTTRRSAGESLPIRAF</sequence>
<name>A0ABQ3V416_9CHLR</name>
<protein>
    <submittedName>
        <fullName evidence="1">Uncharacterized protein</fullName>
    </submittedName>
</protein>
<evidence type="ECO:0000313" key="1">
    <source>
        <dbReference type="EMBL" id="GHO59909.1"/>
    </source>
</evidence>
<gene>
    <name evidence="1" type="ORF">KSB_83840</name>
</gene>
<dbReference type="EMBL" id="BNJG01000003">
    <property type="protein sequence ID" value="GHO59909.1"/>
    <property type="molecule type" value="Genomic_DNA"/>
</dbReference>
<accession>A0ABQ3V416</accession>
<evidence type="ECO:0000313" key="2">
    <source>
        <dbReference type="Proteomes" id="UP000654345"/>
    </source>
</evidence>
<dbReference type="Proteomes" id="UP000654345">
    <property type="component" value="Unassembled WGS sequence"/>
</dbReference>
<comment type="caution">
    <text evidence="1">The sequence shown here is derived from an EMBL/GenBank/DDBJ whole genome shotgun (WGS) entry which is preliminary data.</text>
</comment>
<proteinExistence type="predicted"/>